<organism evidence="1 2">
    <name type="scientific">Streptantibioticus rubrisoli</name>
    <dbReference type="NCBI Taxonomy" id="1387313"/>
    <lineage>
        <taxon>Bacteria</taxon>
        <taxon>Bacillati</taxon>
        <taxon>Actinomycetota</taxon>
        <taxon>Actinomycetes</taxon>
        <taxon>Kitasatosporales</taxon>
        <taxon>Streptomycetaceae</taxon>
        <taxon>Streptantibioticus</taxon>
    </lineage>
</organism>
<dbReference type="Proteomes" id="UP001206206">
    <property type="component" value="Unassembled WGS sequence"/>
</dbReference>
<protein>
    <submittedName>
        <fullName evidence="1">Uncharacterized protein</fullName>
    </submittedName>
</protein>
<keyword evidence="2" id="KW-1185">Reference proteome</keyword>
<accession>A0ABT1PEK5</accession>
<evidence type="ECO:0000313" key="2">
    <source>
        <dbReference type="Proteomes" id="UP001206206"/>
    </source>
</evidence>
<dbReference type="EMBL" id="JANFNH010000020">
    <property type="protein sequence ID" value="MCQ4043789.1"/>
    <property type="molecule type" value="Genomic_DNA"/>
</dbReference>
<proteinExistence type="predicted"/>
<dbReference type="InterPro" id="IPR013785">
    <property type="entry name" value="Aldolase_TIM"/>
</dbReference>
<dbReference type="RefSeq" id="WP_255929190.1">
    <property type="nucleotide sequence ID" value="NZ_JANFNH010000020.1"/>
</dbReference>
<dbReference type="Gene3D" id="3.20.20.70">
    <property type="entry name" value="Aldolase class I"/>
    <property type="match status" value="1"/>
</dbReference>
<sequence length="116" mass="12685">MSDTLARLPTSGVSTWLDELSRRRLVDASLGRLAAYWHVTSATTHPAIFTTAIETSDCCDGREIPALGADYADVVQVLEDEGVEKFDASWNELAQKLAVSPHEPDGSQTDHSREKV</sequence>
<gene>
    <name evidence="1" type="ORF">NON19_17615</name>
</gene>
<evidence type="ECO:0000313" key="1">
    <source>
        <dbReference type="EMBL" id="MCQ4043789.1"/>
    </source>
</evidence>
<reference evidence="1 2" key="1">
    <citation type="submission" date="2022-06" db="EMBL/GenBank/DDBJ databases">
        <title>Draft genome sequence of type strain Streptomyces rubrisoli DSM 42083.</title>
        <authorList>
            <person name="Duangmal K."/>
            <person name="Klaysubun C."/>
        </authorList>
    </citation>
    <scope>NUCLEOTIDE SEQUENCE [LARGE SCALE GENOMIC DNA]</scope>
    <source>
        <strain evidence="1 2">DSM 42083</strain>
    </source>
</reference>
<name>A0ABT1PEK5_9ACTN</name>
<comment type="caution">
    <text evidence="1">The sequence shown here is derived from an EMBL/GenBank/DDBJ whole genome shotgun (WGS) entry which is preliminary data.</text>
</comment>